<dbReference type="AlphaFoldDB" id="A0A381P7K4"/>
<dbReference type="PROSITE" id="PS01031">
    <property type="entry name" value="SHSP"/>
    <property type="match status" value="1"/>
</dbReference>
<dbReference type="InterPro" id="IPR008978">
    <property type="entry name" value="HSP20-like_chaperone"/>
</dbReference>
<reference evidence="3" key="1">
    <citation type="submission" date="2018-05" db="EMBL/GenBank/DDBJ databases">
        <authorList>
            <person name="Lanie J.A."/>
            <person name="Ng W.-L."/>
            <person name="Kazmierczak K.M."/>
            <person name="Andrzejewski T.M."/>
            <person name="Davidsen T.M."/>
            <person name="Wayne K.J."/>
            <person name="Tettelin H."/>
            <person name="Glass J.I."/>
            <person name="Rusch D."/>
            <person name="Podicherti R."/>
            <person name="Tsui H.-C.T."/>
            <person name="Winkler M.E."/>
        </authorList>
    </citation>
    <scope>NUCLEOTIDE SEQUENCE</scope>
</reference>
<dbReference type="PROSITE" id="PS51203">
    <property type="entry name" value="CS"/>
    <property type="match status" value="1"/>
</dbReference>
<dbReference type="SUPFAM" id="SSF49764">
    <property type="entry name" value="HSP20-like chaperones"/>
    <property type="match status" value="1"/>
</dbReference>
<sequence length="146" mass="16907">MTLVKWSPRPKSIFNDMESMVRTVFNDDWNFPTMNMKQWTPAVDVEEKEKSFHITADIPGLTKKDVKVNITNGILTISGERNTVNESENDHYHYRERRHGSFSRSFNLPETVKEDDVSASFKNGILAITLPKHEEVLPKEKEIKIS</sequence>
<evidence type="ECO:0000259" key="1">
    <source>
        <dbReference type="PROSITE" id="PS01031"/>
    </source>
</evidence>
<proteinExistence type="predicted"/>
<accession>A0A381P7K4</accession>
<dbReference type="InterPro" id="IPR002068">
    <property type="entry name" value="A-crystallin/Hsp20_dom"/>
</dbReference>
<feature type="domain" description="SHSP" evidence="1">
    <location>
        <begin position="34"/>
        <end position="146"/>
    </location>
</feature>
<dbReference type="InterPro" id="IPR031107">
    <property type="entry name" value="Small_HSP"/>
</dbReference>
<dbReference type="Gene3D" id="2.60.40.790">
    <property type="match status" value="1"/>
</dbReference>
<name>A0A381P7K4_9ZZZZ</name>
<protein>
    <submittedName>
        <fullName evidence="3">Uncharacterized protein</fullName>
    </submittedName>
</protein>
<evidence type="ECO:0000313" key="3">
    <source>
        <dbReference type="EMBL" id="SUZ62926.1"/>
    </source>
</evidence>
<dbReference type="EMBL" id="UINC01000898">
    <property type="protein sequence ID" value="SUZ62926.1"/>
    <property type="molecule type" value="Genomic_DNA"/>
</dbReference>
<evidence type="ECO:0000259" key="2">
    <source>
        <dbReference type="PROSITE" id="PS51203"/>
    </source>
</evidence>
<feature type="domain" description="CS" evidence="2">
    <location>
        <begin position="38"/>
        <end position="146"/>
    </location>
</feature>
<dbReference type="CDD" id="cd06464">
    <property type="entry name" value="ACD_sHsps-like"/>
    <property type="match status" value="1"/>
</dbReference>
<organism evidence="3">
    <name type="scientific">marine metagenome</name>
    <dbReference type="NCBI Taxonomy" id="408172"/>
    <lineage>
        <taxon>unclassified sequences</taxon>
        <taxon>metagenomes</taxon>
        <taxon>ecological metagenomes</taxon>
    </lineage>
</organism>
<dbReference type="InterPro" id="IPR007052">
    <property type="entry name" value="CS_dom"/>
</dbReference>
<dbReference type="PANTHER" id="PTHR11527">
    <property type="entry name" value="HEAT-SHOCK PROTEIN 20 FAMILY MEMBER"/>
    <property type="match status" value="1"/>
</dbReference>
<dbReference type="Pfam" id="PF00011">
    <property type="entry name" value="HSP20"/>
    <property type="match status" value="1"/>
</dbReference>
<gene>
    <name evidence="3" type="ORF">METZ01_LOCUS15780</name>
</gene>